<dbReference type="InterPro" id="IPR001138">
    <property type="entry name" value="Zn2Cys6_DnaBD"/>
</dbReference>
<dbReference type="Gene3D" id="4.10.240.10">
    <property type="entry name" value="Zn(2)-C6 fungal-type DNA-binding domain"/>
    <property type="match status" value="1"/>
</dbReference>
<proteinExistence type="predicted"/>
<evidence type="ECO:0000256" key="1">
    <source>
        <dbReference type="ARBA" id="ARBA00004123"/>
    </source>
</evidence>
<keyword evidence="3" id="KW-0805">Transcription regulation</keyword>
<dbReference type="PANTHER" id="PTHR47338:SF29">
    <property type="entry name" value="ZN(2)-C6 FUNGAL-TYPE DOMAIN-CONTAINING PROTEIN"/>
    <property type="match status" value="1"/>
</dbReference>
<evidence type="ECO:0000313" key="7">
    <source>
        <dbReference type="Proteomes" id="UP001218218"/>
    </source>
</evidence>
<evidence type="ECO:0000256" key="3">
    <source>
        <dbReference type="ARBA" id="ARBA00023015"/>
    </source>
</evidence>
<name>A0AAD7ENX4_9AGAR</name>
<reference evidence="6" key="1">
    <citation type="submission" date="2023-03" db="EMBL/GenBank/DDBJ databases">
        <title>Massive genome expansion in bonnet fungi (Mycena s.s.) driven by repeated elements and novel gene families across ecological guilds.</title>
        <authorList>
            <consortium name="Lawrence Berkeley National Laboratory"/>
            <person name="Harder C.B."/>
            <person name="Miyauchi S."/>
            <person name="Viragh M."/>
            <person name="Kuo A."/>
            <person name="Thoen E."/>
            <person name="Andreopoulos B."/>
            <person name="Lu D."/>
            <person name="Skrede I."/>
            <person name="Drula E."/>
            <person name="Henrissat B."/>
            <person name="Morin E."/>
            <person name="Kohler A."/>
            <person name="Barry K."/>
            <person name="LaButti K."/>
            <person name="Morin E."/>
            <person name="Salamov A."/>
            <person name="Lipzen A."/>
            <person name="Mereny Z."/>
            <person name="Hegedus B."/>
            <person name="Baldrian P."/>
            <person name="Stursova M."/>
            <person name="Weitz H."/>
            <person name="Taylor A."/>
            <person name="Grigoriev I.V."/>
            <person name="Nagy L.G."/>
            <person name="Martin F."/>
            <person name="Kauserud H."/>
        </authorList>
    </citation>
    <scope>NUCLEOTIDE SEQUENCE</scope>
    <source>
        <strain evidence="6">CBHHK002</strain>
    </source>
</reference>
<protein>
    <recommendedName>
        <fullName evidence="8">Transcription factor domain-containing protein</fullName>
    </recommendedName>
</protein>
<evidence type="ECO:0000313" key="6">
    <source>
        <dbReference type="EMBL" id="KAJ7340632.1"/>
    </source>
</evidence>
<dbReference type="Proteomes" id="UP001218218">
    <property type="component" value="Unassembled WGS sequence"/>
</dbReference>
<dbReference type="GO" id="GO:0005634">
    <property type="term" value="C:nucleus"/>
    <property type="evidence" value="ECO:0007669"/>
    <property type="project" value="UniProtKB-SubCell"/>
</dbReference>
<dbReference type="InterPro" id="IPR036864">
    <property type="entry name" value="Zn2-C6_fun-type_DNA-bd_sf"/>
</dbReference>
<sequence>MPQLQVRDLIFLTFDVNNYNRRRKIGCDGERPTCRRCRLHPPRSLNPCTYSHAPVGGTVSLQVEESMQNRIYELEHQLELLNGQDPSKVFLEEPYSNQQLQGLAPEPDTWDNLMQFGGIPSPIEELPELTGALLDLFLHHFARHPFFFLDPTQFQQTALLPDLLTRSLPVAVALWATHVSENPLAESVYSEEELLARAVHHVARDIAAGDTLPQRMLHMIQTEVLLSLYYLDYGRLLEANYHRAGATSLMFISGLHQLGASSQNLVVQGENIPIQMGASLRIEMINAFWSVLLINNYCVAASDTPSSMPYDAPINTPWPTQFPSVAPSSVLFLDEDGVTGHSPLTLLTKASIQLERTMSFTARNSRAGVPLPSELWAIETRLEPFRSRLPPVDIGHPTDQISLVTHTFVNGAILCLHSPYINVYAEARSKCLTAASCVAVRLADARLAEWEIVDPILGPLLAAVADVLIASLTYVPQASADLQAILSAMQTLARRSPLIQRYLTVTQHQYTAAQQSLGLFGLL</sequence>
<dbReference type="CDD" id="cd12148">
    <property type="entry name" value="fungal_TF_MHR"/>
    <property type="match status" value="1"/>
</dbReference>
<dbReference type="CDD" id="cd00067">
    <property type="entry name" value="GAL4"/>
    <property type="match status" value="1"/>
</dbReference>
<evidence type="ECO:0000256" key="2">
    <source>
        <dbReference type="ARBA" id="ARBA00022723"/>
    </source>
</evidence>
<dbReference type="AlphaFoldDB" id="A0AAD7ENX4"/>
<evidence type="ECO:0000256" key="4">
    <source>
        <dbReference type="ARBA" id="ARBA00023163"/>
    </source>
</evidence>
<dbReference type="EMBL" id="JARIHO010000026">
    <property type="protein sequence ID" value="KAJ7340632.1"/>
    <property type="molecule type" value="Genomic_DNA"/>
</dbReference>
<keyword evidence="4" id="KW-0804">Transcription</keyword>
<gene>
    <name evidence="6" type="ORF">DFH08DRAFT_1012715</name>
</gene>
<accession>A0AAD7ENX4</accession>
<organism evidence="6 7">
    <name type="scientific">Mycena albidolilacea</name>
    <dbReference type="NCBI Taxonomy" id="1033008"/>
    <lineage>
        <taxon>Eukaryota</taxon>
        <taxon>Fungi</taxon>
        <taxon>Dikarya</taxon>
        <taxon>Basidiomycota</taxon>
        <taxon>Agaricomycotina</taxon>
        <taxon>Agaricomycetes</taxon>
        <taxon>Agaricomycetidae</taxon>
        <taxon>Agaricales</taxon>
        <taxon>Marasmiineae</taxon>
        <taxon>Mycenaceae</taxon>
        <taxon>Mycena</taxon>
    </lineage>
</organism>
<comment type="caution">
    <text evidence="6">The sequence shown here is derived from an EMBL/GenBank/DDBJ whole genome shotgun (WGS) entry which is preliminary data.</text>
</comment>
<evidence type="ECO:0008006" key="8">
    <source>
        <dbReference type="Google" id="ProtNLM"/>
    </source>
</evidence>
<dbReference type="PANTHER" id="PTHR47338">
    <property type="entry name" value="ZN(II)2CYS6 TRANSCRIPTION FACTOR (EUROFUNG)-RELATED"/>
    <property type="match status" value="1"/>
</dbReference>
<comment type="subcellular location">
    <subcellularLocation>
        <location evidence="1">Nucleus</location>
    </subcellularLocation>
</comment>
<keyword evidence="5" id="KW-0539">Nucleus</keyword>
<dbReference type="GO" id="GO:0008270">
    <property type="term" value="F:zinc ion binding"/>
    <property type="evidence" value="ECO:0007669"/>
    <property type="project" value="InterPro"/>
</dbReference>
<dbReference type="GO" id="GO:0000981">
    <property type="term" value="F:DNA-binding transcription factor activity, RNA polymerase II-specific"/>
    <property type="evidence" value="ECO:0007669"/>
    <property type="project" value="InterPro"/>
</dbReference>
<dbReference type="InterPro" id="IPR050815">
    <property type="entry name" value="TF_fung"/>
</dbReference>
<keyword evidence="7" id="KW-1185">Reference proteome</keyword>
<evidence type="ECO:0000256" key="5">
    <source>
        <dbReference type="ARBA" id="ARBA00023242"/>
    </source>
</evidence>
<keyword evidence="2" id="KW-0479">Metal-binding</keyword>